<dbReference type="InterPro" id="IPR000233">
    <property type="entry name" value="Cadherin_Y-type_LIR"/>
</dbReference>
<dbReference type="PROSITE" id="PS50268">
    <property type="entry name" value="CADHERIN_2"/>
    <property type="match status" value="4"/>
</dbReference>
<feature type="domain" description="Cadherin" evidence="19">
    <location>
        <begin position="208"/>
        <end position="318"/>
    </location>
</feature>
<dbReference type="GO" id="GO:0005509">
    <property type="term" value="F:calcium ion binding"/>
    <property type="evidence" value="ECO:0007669"/>
    <property type="project" value="UniProtKB-UniRule"/>
</dbReference>
<dbReference type="InterPro" id="IPR020894">
    <property type="entry name" value="Cadherin_CS"/>
</dbReference>
<keyword evidence="6" id="KW-0479">Metal-binding</keyword>
<keyword evidence="8" id="KW-0677">Repeat</keyword>
<comment type="function">
    <text evidence="17">A component of desmosome cell-cell junctions which are required for positive regulation of cellular adhesion. Involved in the interaction of plaque proteins and intermediate filaments mediating cell-cell adhesion.</text>
</comment>
<evidence type="ECO:0000256" key="15">
    <source>
        <dbReference type="PROSITE-ProRule" id="PRU00043"/>
    </source>
</evidence>
<dbReference type="Gene3D" id="2.60.40.60">
    <property type="entry name" value="Cadherins"/>
    <property type="match status" value="5"/>
</dbReference>
<dbReference type="SMART" id="SM00112">
    <property type="entry name" value="CA"/>
    <property type="match status" value="5"/>
</dbReference>
<dbReference type="InterPro" id="IPR009122">
    <property type="entry name" value="Desmosomal_cadherin"/>
</dbReference>
<keyword evidence="5 16" id="KW-0812">Transmembrane</keyword>
<protein>
    <recommendedName>
        <fullName evidence="19">Cadherin domain-containing protein</fullName>
    </recommendedName>
</protein>
<proteinExistence type="predicted"/>
<dbReference type="Pfam" id="PF00028">
    <property type="entry name" value="Cadherin"/>
    <property type="match status" value="3"/>
</dbReference>
<evidence type="ECO:0000256" key="6">
    <source>
        <dbReference type="ARBA" id="ARBA00022723"/>
    </source>
</evidence>
<evidence type="ECO:0000256" key="4">
    <source>
        <dbReference type="ARBA" id="ARBA00022685"/>
    </source>
</evidence>
<keyword evidence="7" id="KW-0732">Signal</keyword>
<evidence type="ECO:0000313" key="20">
    <source>
        <dbReference type="Ensembl" id="ENSAMXP00005038865.1"/>
    </source>
</evidence>
<evidence type="ECO:0000256" key="17">
    <source>
        <dbReference type="RuleBase" id="RU004358"/>
    </source>
</evidence>
<keyword evidence="9 15" id="KW-0106">Calcium</keyword>
<evidence type="ECO:0000256" key="5">
    <source>
        <dbReference type="ARBA" id="ARBA00022692"/>
    </source>
</evidence>
<accession>A0A8B9KMN8</accession>
<dbReference type="FunFam" id="2.60.40.60:FF:000083">
    <property type="entry name" value="Desmoglein 1"/>
    <property type="match status" value="1"/>
</dbReference>
<dbReference type="SUPFAM" id="SSF49313">
    <property type="entry name" value="Cadherin-like"/>
    <property type="match status" value="5"/>
</dbReference>
<dbReference type="GO" id="GO:0045216">
    <property type="term" value="P:cell-cell junction organization"/>
    <property type="evidence" value="ECO:0007669"/>
    <property type="project" value="UniProtKB-ARBA"/>
</dbReference>
<evidence type="ECO:0000256" key="3">
    <source>
        <dbReference type="ARBA" id="ARBA00022475"/>
    </source>
</evidence>
<organism evidence="20 21">
    <name type="scientific">Astyanax mexicanus</name>
    <name type="common">Blind cave fish</name>
    <name type="synonym">Astyanax fasciatus mexicanus</name>
    <dbReference type="NCBI Taxonomy" id="7994"/>
    <lineage>
        <taxon>Eukaryota</taxon>
        <taxon>Metazoa</taxon>
        <taxon>Chordata</taxon>
        <taxon>Craniata</taxon>
        <taxon>Vertebrata</taxon>
        <taxon>Euteleostomi</taxon>
        <taxon>Actinopterygii</taxon>
        <taxon>Neopterygii</taxon>
        <taxon>Teleostei</taxon>
        <taxon>Ostariophysi</taxon>
        <taxon>Characiformes</taxon>
        <taxon>Characoidei</taxon>
        <taxon>Acestrorhamphidae</taxon>
        <taxon>Acestrorhamphinae</taxon>
        <taxon>Astyanax</taxon>
    </lineage>
</organism>
<dbReference type="FunFam" id="2.60.40.60:FF:000031">
    <property type="entry name" value="Cadherin 3"/>
    <property type="match status" value="1"/>
</dbReference>
<keyword evidence="14" id="KW-0325">Glycoprotein</keyword>
<keyword evidence="11" id="KW-0965">Cell junction</keyword>
<dbReference type="FunFam" id="4.10.900.10:FF:000003">
    <property type="entry name" value="Desmoglein 1"/>
    <property type="match status" value="1"/>
</dbReference>
<dbReference type="PRINTS" id="PR01818">
    <property type="entry name" value="DESMOCADHERN"/>
</dbReference>
<feature type="transmembrane region" description="Helical" evidence="18">
    <location>
        <begin position="544"/>
        <end position="565"/>
    </location>
</feature>
<sequence length="1001" mass="107018">ENVDYTKKEFIARIRSDKDDGQKNLVRYALRGVGVDQPPFNLFVVNPDNGNVRITGLLDRESIPQFNLSGVATFINGTVAENDIQLRIKVKDQNDNAPIFPPSISPGSVYELSPVGTSVMRITATDADEPGNPNSQIRYEIINQDPAGAAMFRIAPNGDVLVNDANLDREYTLTVKASDLNGAPGCKSGTATFKIQLKDVNDNVPKLEKEAYEGSIEENTEKVEVMRIKATDLDEQGTDNWQAKFNIVSGNEGGHFSIYTDPNTNEGVLMLDKAVDYEEVKGMNLGIAVANVAPYHPSVTGVYNVNIKVKNQPEGPRFSPKVKAIPISEDGKTFDVTKVIATYPAIDGDTKLPAENVRYAKGLDPGNWLSIDEKTGEIRLNKLPDRESPHLVNGTYTAKVLCISQDAPYTTATGTIAIQVEDFNDHCPTLTTNVQTMCTIQEAIYVTAVDEDAPPNAAPFTFSIVPEKTKGKWSVEHLNDTTAILRSHEPLWPGPREVTVEVRDEQGLSCPEPQVLKLDVCSCDKNGLCGVRGAQQKGAVLGKAGIGLLLLGLLMLLLIPLLLLFCQCGAAGMGGAFAEMPFDTKEHLIAYHTEGQGEDRVSPEILSIFHRAGYMASTFSGGGGYQMEMTTMDHGMSAAGLGMMREEFDDGMALSGEYLNQYYSQKSMELDATAKNSLLMYDYEGQGSPVGSIGCCSLLESDNDLEFLNNLGPKFTTLAEICGAVSIETHRVNTVNVPPKPAASSSVHTVENVMVTNSRASVAADVKPATTLINVKPSQTLIDVQPAQTLMVQQQPMYYVVEPQVSNTMLLAERPTVGLGQNVYMLNGAPMAERVLVQGAVPAQGTIGGGNRVMLLETGRGSTQALNTGLLQSANLSGSQLLLVDGAAQGGQVLQGTLNRGGLAGSQGLLLVDGQSGPMLQGSLQRGVATSGSQNMLFMEAQGGSSGVVHGLMQRGMTSSAGSQSGTVGLNTGSVQISGVPSTRKVVIQEKKVVSTQQSSL</sequence>
<dbReference type="Proteomes" id="UP000694621">
    <property type="component" value="Unplaced"/>
</dbReference>
<evidence type="ECO:0000256" key="7">
    <source>
        <dbReference type="ARBA" id="ARBA00022729"/>
    </source>
</evidence>
<evidence type="ECO:0000256" key="13">
    <source>
        <dbReference type="ARBA" id="ARBA00023136"/>
    </source>
</evidence>
<dbReference type="GO" id="GO:0007156">
    <property type="term" value="P:homophilic cell adhesion via plasma membrane adhesion molecules"/>
    <property type="evidence" value="ECO:0007669"/>
    <property type="project" value="InterPro"/>
</dbReference>
<feature type="domain" description="Cadherin" evidence="19">
    <location>
        <begin position="16"/>
        <end position="100"/>
    </location>
</feature>
<name>A0A8B9KMN8_ASTMX</name>
<keyword evidence="4" id="KW-0165">Cleavage on pair of basic residues</keyword>
<evidence type="ECO:0000256" key="16">
    <source>
        <dbReference type="RuleBase" id="RU003318"/>
    </source>
</evidence>
<dbReference type="FunFam" id="2.60.40.60:FF:000011">
    <property type="entry name" value="Cadherin 1"/>
    <property type="match status" value="1"/>
</dbReference>
<keyword evidence="13 18" id="KW-0472">Membrane</keyword>
<dbReference type="PANTHER" id="PTHR24025">
    <property type="entry name" value="DESMOGLEIN FAMILY MEMBER"/>
    <property type="match status" value="1"/>
</dbReference>
<keyword evidence="12 18" id="KW-1133">Transmembrane helix</keyword>
<evidence type="ECO:0000256" key="18">
    <source>
        <dbReference type="SAM" id="Phobius"/>
    </source>
</evidence>
<evidence type="ECO:0000256" key="2">
    <source>
        <dbReference type="ARBA" id="ARBA00004568"/>
    </source>
</evidence>
<dbReference type="Gene3D" id="4.10.900.10">
    <property type="entry name" value="TCF3-CBD (Catenin binding domain)"/>
    <property type="match status" value="1"/>
</dbReference>
<dbReference type="PROSITE" id="PS00232">
    <property type="entry name" value="CADHERIN_1"/>
    <property type="match status" value="2"/>
</dbReference>
<keyword evidence="10 16" id="KW-0130">Cell adhesion</keyword>
<dbReference type="GO" id="GO:0030057">
    <property type="term" value="C:desmosome"/>
    <property type="evidence" value="ECO:0007669"/>
    <property type="project" value="UniProtKB-SubCell"/>
</dbReference>
<keyword evidence="3" id="KW-1003">Cell membrane</keyword>
<dbReference type="InterPro" id="IPR050971">
    <property type="entry name" value="Cadherin-domain_protein"/>
</dbReference>
<dbReference type="GO" id="GO:0055113">
    <property type="term" value="P:epiboly involved in gastrulation with mouth forming second"/>
    <property type="evidence" value="ECO:0007669"/>
    <property type="project" value="UniProtKB-ARBA"/>
</dbReference>
<evidence type="ECO:0000256" key="8">
    <source>
        <dbReference type="ARBA" id="ARBA00022737"/>
    </source>
</evidence>
<evidence type="ECO:0000259" key="19">
    <source>
        <dbReference type="PROSITE" id="PS50268"/>
    </source>
</evidence>
<evidence type="ECO:0000313" key="21">
    <source>
        <dbReference type="Proteomes" id="UP000694621"/>
    </source>
</evidence>
<dbReference type="Pfam" id="PF01049">
    <property type="entry name" value="CADH_Y-type_LIR"/>
    <property type="match status" value="1"/>
</dbReference>
<reference evidence="20" key="1">
    <citation type="submission" date="2025-08" db="UniProtKB">
        <authorList>
            <consortium name="Ensembl"/>
        </authorList>
    </citation>
    <scope>IDENTIFICATION</scope>
</reference>
<dbReference type="Ensembl" id="ENSAMXT00005042334.1">
    <property type="protein sequence ID" value="ENSAMXP00005038865.1"/>
    <property type="gene ID" value="ENSAMXG00005018405.1"/>
</dbReference>
<feature type="domain" description="Cadherin" evidence="19">
    <location>
        <begin position="101"/>
        <end position="207"/>
    </location>
</feature>
<dbReference type="PANTHER" id="PTHR24025:SF29">
    <property type="entry name" value="DESMOGLEIN-2-LIKE-RELATED"/>
    <property type="match status" value="1"/>
</dbReference>
<evidence type="ECO:0000256" key="14">
    <source>
        <dbReference type="ARBA" id="ARBA00023180"/>
    </source>
</evidence>
<dbReference type="InterPro" id="IPR027397">
    <property type="entry name" value="Catenin-bd_sf"/>
</dbReference>
<dbReference type="InterPro" id="IPR015919">
    <property type="entry name" value="Cadherin-like_sf"/>
</dbReference>
<dbReference type="FunFam" id="2.60.40.60:FF:000074">
    <property type="entry name" value="Desmoglein 4"/>
    <property type="match status" value="1"/>
</dbReference>
<evidence type="ECO:0000256" key="10">
    <source>
        <dbReference type="ARBA" id="ARBA00022889"/>
    </source>
</evidence>
<dbReference type="FunFam" id="2.60.40.60:FF:000068">
    <property type="entry name" value="Desmoglein 1"/>
    <property type="match status" value="1"/>
</dbReference>
<evidence type="ECO:0000256" key="1">
    <source>
        <dbReference type="ARBA" id="ARBA00004251"/>
    </source>
</evidence>
<dbReference type="PRINTS" id="PR00205">
    <property type="entry name" value="CADHERIN"/>
</dbReference>
<dbReference type="AlphaFoldDB" id="A0A8B9KMN8"/>
<feature type="domain" description="Cadherin" evidence="19">
    <location>
        <begin position="319"/>
        <end position="430"/>
    </location>
</feature>
<comment type="subcellular location">
    <subcellularLocation>
        <location evidence="2">Cell junction</location>
        <location evidence="2">Desmosome</location>
    </subcellularLocation>
    <subcellularLocation>
        <location evidence="1 16">Cell membrane</location>
        <topology evidence="1 16">Single-pass type I membrane protein</topology>
    </subcellularLocation>
</comment>
<dbReference type="InterPro" id="IPR002126">
    <property type="entry name" value="Cadherin-like_dom"/>
</dbReference>
<evidence type="ECO:0000256" key="11">
    <source>
        <dbReference type="ARBA" id="ARBA00022949"/>
    </source>
</evidence>
<evidence type="ECO:0000256" key="9">
    <source>
        <dbReference type="ARBA" id="ARBA00022837"/>
    </source>
</evidence>
<dbReference type="CDD" id="cd11304">
    <property type="entry name" value="Cadherin_repeat"/>
    <property type="match status" value="4"/>
</dbReference>
<evidence type="ECO:0000256" key="12">
    <source>
        <dbReference type="ARBA" id="ARBA00022989"/>
    </source>
</evidence>
<dbReference type="GO" id="GO:0005886">
    <property type="term" value="C:plasma membrane"/>
    <property type="evidence" value="ECO:0007669"/>
    <property type="project" value="UniProtKB-SubCell"/>
</dbReference>